<name>A0A510XAJ6_9GAMM</name>
<dbReference type="RefSeq" id="WP_146803778.1">
    <property type="nucleotide sequence ID" value="NZ_BJUK01000036.1"/>
</dbReference>
<evidence type="ECO:0000313" key="2">
    <source>
        <dbReference type="Proteomes" id="UP000321275"/>
    </source>
</evidence>
<accession>A0A510XAJ6</accession>
<dbReference type="Proteomes" id="UP000321275">
    <property type="component" value="Unassembled WGS sequence"/>
</dbReference>
<comment type="caution">
    <text evidence="1">The sequence shown here is derived from an EMBL/GenBank/DDBJ whole genome shotgun (WGS) entry which is preliminary data.</text>
</comment>
<reference evidence="1 2" key="1">
    <citation type="submission" date="2019-07" db="EMBL/GenBank/DDBJ databases">
        <title>Whole genome shotgun sequence of Halomonas pacifica NBRC 102220.</title>
        <authorList>
            <person name="Hosoyama A."/>
            <person name="Uohara A."/>
            <person name="Ohji S."/>
            <person name="Ichikawa N."/>
        </authorList>
    </citation>
    <scope>NUCLEOTIDE SEQUENCE [LARGE SCALE GENOMIC DNA]</scope>
    <source>
        <strain evidence="1 2">NBRC 102220</strain>
    </source>
</reference>
<dbReference type="EMBL" id="BJUK01000036">
    <property type="protein sequence ID" value="GEK48448.1"/>
    <property type="molecule type" value="Genomic_DNA"/>
</dbReference>
<evidence type="ECO:0000313" key="1">
    <source>
        <dbReference type="EMBL" id="GEK48448.1"/>
    </source>
</evidence>
<sequence length="180" mass="19846">MRDYDYWLKAGNPWSVVAAAPGSEGARQAALTRIIDTMLELQLDHRHISPGWPAVSIAALAGEMPGGGGGHDQMLLASMRYSPDSEWHRACAMLLRKLPRRQAAAMLLQAARIRPDKAGESVWMVTARQLVERQALLLRQICMAEGVAPFESVEALEVAARRARNRLRQWLADEIVPAAA</sequence>
<gene>
    <name evidence="1" type="ORF">HPA02_27310</name>
</gene>
<dbReference type="OrthoDB" id="6164533at2"/>
<proteinExistence type="predicted"/>
<organism evidence="1 2">
    <name type="scientific">Bisbaumannia pacifica</name>
    <dbReference type="NCBI Taxonomy" id="77098"/>
    <lineage>
        <taxon>Bacteria</taxon>
        <taxon>Pseudomonadati</taxon>
        <taxon>Pseudomonadota</taxon>
        <taxon>Gammaproteobacteria</taxon>
        <taxon>Oceanospirillales</taxon>
        <taxon>Halomonadaceae</taxon>
        <taxon>Bisbaumannia</taxon>
    </lineage>
</organism>
<dbReference type="AlphaFoldDB" id="A0A510XAJ6"/>
<keyword evidence="2" id="KW-1185">Reference proteome</keyword>
<protein>
    <submittedName>
        <fullName evidence="1">Uncharacterized protein</fullName>
    </submittedName>
</protein>